<dbReference type="Gene3D" id="1.25.40.10">
    <property type="entry name" value="Tetratricopeptide repeat domain"/>
    <property type="match status" value="1"/>
</dbReference>
<dbReference type="AGR" id="Xenbase:XB-GENE-29083019"/>
<evidence type="ECO:0000256" key="1">
    <source>
        <dbReference type="ARBA" id="ARBA00022737"/>
    </source>
</evidence>
<evidence type="ECO:0000313" key="3">
    <source>
        <dbReference type="Ensembl" id="ENSXETP00000011760"/>
    </source>
</evidence>
<proteinExistence type="predicted"/>
<evidence type="ECO:0000313" key="7">
    <source>
        <dbReference type="RefSeq" id="XP_012815315.2"/>
    </source>
</evidence>
<evidence type="ECO:0000259" key="2">
    <source>
        <dbReference type="Pfam" id="PF24883"/>
    </source>
</evidence>
<dbReference type="InterPro" id="IPR027417">
    <property type="entry name" value="P-loop_NTPase"/>
</dbReference>
<name>F6QEX1_XENTR</name>
<dbReference type="InterPro" id="IPR056884">
    <property type="entry name" value="NPHP3-like_N"/>
</dbReference>
<protein>
    <submittedName>
        <fullName evidence="3">Putative tetratricopeptide repeat protein 41</fullName>
    </submittedName>
    <submittedName>
        <fullName evidence="5 6">Tetratricopeptide repeat protein 41 isoform X1</fullName>
    </submittedName>
</protein>
<reference evidence="3" key="1">
    <citation type="journal article" date="2010" name="Science">
        <title>The genome of the Western clawed frog Xenopus tropicalis.</title>
        <authorList>
            <person name="Hellsten U."/>
            <person name="Harland R.M."/>
            <person name="Gilchrist M.J."/>
            <person name="Hendrix D."/>
            <person name="Jurka J."/>
            <person name="Kapitonov V."/>
            <person name="Ovcharenko I."/>
            <person name="Putnam N.H."/>
            <person name="Shu S."/>
            <person name="Taher L."/>
            <person name="Blitz I.L."/>
            <person name="Blumberg B."/>
            <person name="Dichmann D.S."/>
            <person name="Dubchak I."/>
            <person name="Amaya E."/>
            <person name="Detter J.C."/>
            <person name="Fletcher R."/>
            <person name="Gerhard D.S."/>
            <person name="Goodstein D."/>
            <person name="Graves T."/>
            <person name="Grigoriev I.V."/>
            <person name="Grimwood J."/>
            <person name="Kawashima T."/>
            <person name="Lindquist E."/>
            <person name="Lucas S.M."/>
            <person name="Mead P.E."/>
            <person name="Mitros T."/>
            <person name="Ogino H."/>
            <person name="Ohta Y."/>
            <person name="Poliakov A.V."/>
            <person name="Pollet N."/>
            <person name="Robert J."/>
            <person name="Salamov A."/>
            <person name="Sater A.K."/>
            <person name="Schmutz J."/>
            <person name="Terry A."/>
            <person name="Vize P.D."/>
            <person name="Warren W.C."/>
            <person name="Wells D."/>
            <person name="Wills A."/>
            <person name="Wilson R.K."/>
            <person name="Zimmerman L.B."/>
            <person name="Zorn A.M."/>
            <person name="Grainger R."/>
            <person name="Grammer T."/>
            <person name="Khokha M.K."/>
            <person name="Richardson P.M."/>
            <person name="Rokhsar D.S."/>
        </authorList>
    </citation>
    <scope>NUCLEOTIDE SEQUENCE [LARGE SCALE GENOMIC DNA]</scope>
    <source>
        <strain evidence="3">Nigerian</strain>
    </source>
</reference>
<dbReference type="SUPFAM" id="SSF48452">
    <property type="entry name" value="TPR-like"/>
    <property type="match status" value="1"/>
</dbReference>
<dbReference type="Proteomes" id="UP000008143">
    <property type="component" value="Chromosome 3"/>
</dbReference>
<evidence type="ECO:0000313" key="8">
    <source>
        <dbReference type="Xenbase" id="XB-GENE-29083019"/>
    </source>
</evidence>
<evidence type="ECO:0000313" key="6">
    <source>
        <dbReference type="RefSeq" id="XP_012815314.2"/>
    </source>
</evidence>
<dbReference type="GeneID" id="100496167"/>
<dbReference type="HOGENOM" id="CLU_260771_0_0_1"/>
<keyword evidence="1" id="KW-0677">Repeat</keyword>
<dbReference type="ExpressionAtlas" id="F6QEX1">
    <property type="expression patterns" value="baseline and differential"/>
</dbReference>
<dbReference type="RefSeq" id="XP_002938129.2">
    <property type="nucleotide sequence ID" value="XM_002938083.5"/>
</dbReference>
<reference evidence="5 6" key="3">
    <citation type="submission" date="2025-04" db="UniProtKB">
        <authorList>
            <consortium name="RefSeq"/>
        </authorList>
    </citation>
    <scope>IDENTIFICATION</scope>
    <source>
        <strain evidence="5 6">Nigerian</strain>
        <tissue evidence="5 6">Liver and blood</tissue>
    </source>
</reference>
<dbReference type="Ensembl" id="ENSXETT00000011760">
    <property type="protein sequence ID" value="ENSXETP00000011760"/>
    <property type="gene ID" value="ENSXETG00000005358"/>
</dbReference>
<dbReference type="InterPro" id="IPR011990">
    <property type="entry name" value="TPR-like_helical_dom_sf"/>
</dbReference>
<dbReference type="OrthoDB" id="2325716at2759"/>
<dbReference type="Xenbase" id="XB-GENE-29083019">
    <property type="gene designation" value="LOC100496167"/>
</dbReference>
<dbReference type="PANTHER" id="PTHR19860">
    <property type="entry name" value="DDB1- AND CUL4-ASSOCIATED FACTOR 12-RELATED"/>
    <property type="match status" value="1"/>
</dbReference>
<dbReference type="InterPro" id="IPR051191">
    <property type="entry name" value="DCAF12"/>
</dbReference>
<dbReference type="KEGG" id="xtr:100496167"/>
<keyword evidence="4" id="KW-1185">Reference proteome</keyword>
<dbReference type="RefSeq" id="XP_012815314.2">
    <property type="nucleotide sequence ID" value="XM_012959860.3"/>
</dbReference>
<dbReference type="OMA" id="QIHPNTI"/>
<reference evidence="3" key="2">
    <citation type="submission" date="2011-06" db="UniProtKB">
        <authorList>
            <consortium name="Ensembl"/>
        </authorList>
    </citation>
    <scope>IDENTIFICATION</scope>
</reference>
<evidence type="ECO:0000313" key="5">
    <source>
        <dbReference type="RefSeq" id="XP_002938129.2"/>
    </source>
</evidence>
<dbReference type="GeneTree" id="ENSGT00530000064216"/>
<dbReference type="Pfam" id="PF24883">
    <property type="entry name" value="NPHP3_N"/>
    <property type="match status" value="1"/>
</dbReference>
<gene>
    <name evidence="3 5 6 7 8" type="primary">LOC100496167</name>
</gene>
<feature type="domain" description="Nephrocystin 3-like N-terminal" evidence="2">
    <location>
        <begin position="324"/>
        <end position="434"/>
    </location>
</feature>
<accession>F6QEX1</accession>
<sequence length="1281" mass="146896">MQKDPSYYFMHRPPICPYVCSTIKDFQEERNYLSKNIFEQLNDFCYARGTSFKAVNLRWPLEGQPYHVKPFNVAEQLTLSLDYIERSSPFFICILGHTYGEFIPEAHSHCPINSVSISDFSALPNVEQKLVVAANSGYSWLLEGGNRECSITELEIHHAAFSRDVGFQYFYFRDHVFIEEQLHKANEEEKKTILSTFESENDYERTKIWELKIRIVDKGFPVRFFKTKEELGNLVLKDWCNIIERLYPLSATPKNIGHEHSLQHAYNKAFAECLCKDFVPTEQSNKLLTVLDDFVFGAQAEKQSTHSLGSESIDCDVLHNTAARSGAASILVLYGDRGCGKSTIAAKWFNSFRTNNPDITVISYFVGSSGRSSNIMSFMRYCITVLQCEYFGVQAEDLMNNENITDMWAFPLLLEVFLSCITLKPCVLLLDGIDGLSGINGIPAEQAKGFLCLPVNLPDYCKIILTTSPTHLSFKCLKVRSDVVLAEYENVWDENIRLCIFHKHLAMPRRHISQDWLKSIVNRERKMTLLHLALLANELSTISQDGPQYLKGFLKARSAKELLSLIIERWVNDYSWTCKKQCKGKNKSFPVEKCNTGMKGWVVDVLCLLSTSRCGLSEHDILHLLKVLGYQHKYEVTTLHWASFRCITSKWIKEKPDGLLHICHQTFRDVVEHLLLGVFIPINESLIMNPERKQFHEVLIEHFQHLQFSRQVYEEVPWHLKMIGDVHGLSTFISNKRNLGAIFRNTRFGHQIKMDLIYHWQFLSLSGKDPAVECQRMKDSIAEGTKIEFCELVDQCRVLAFAAHCLKHIGKTAEAENVFLLVETQLHLMESEKVVTEVTEILLWAQKHLGDLYREIGSWKEAFCYYQKAYYNFDCLPTENVEDDGILLELKGRLLCNLALLNSSECRGQHNQYLEKALRHFQLIPPKPYEQAELELCQGLHRFYSGGICEAEKHLCKCLAIRSKLYGKKSLLTGEARENLADLQSHLGEKMYSHRLQALEHYKEVIEIKKANRTFLQSVQARQNLELSLSTTFFKLGKLLCCSEFGIDKEGIAFLKQSAAIRTIIKGPDHPLSCEVQSFLKELTTRCPSNKVYFGHDNSEKSQMNSDRAWNSSLPTYPHFRNSQKANSPGSFIYDVFDNEEILTSKCSLKETEKRLLLQKEKLQSKSILRNLEKHRYIQSASTSSISTSTGIKHSSYSLTSNLARPTSSCVQSMTGSISSLSYLLPLFRSVSKSGQYSLIHQSAWYHIPGRYPTLHTPLPPKRNQIRKDVQAGWENARQNI</sequence>
<dbReference type="eggNOG" id="ENOG502QUVD">
    <property type="taxonomic scope" value="Eukaryota"/>
</dbReference>
<dbReference type="RefSeq" id="XP_012815315.2">
    <property type="nucleotide sequence ID" value="XM_012959861.3"/>
</dbReference>
<evidence type="ECO:0000313" key="4">
    <source>
        <dbReference type="Proteomes" id="UP000008143"/>
    </source>
</evidence>
<dbReference type="Gene3D" id="3.40.50.300">
    <property type="entry name" value="P-loop containing nucleotide triphosphate hydrolases"/>
    <property type="match status" value="1"/>
</dbReference>
<organism evidence="3">
    <name type="scientific">Xenopus tropicalis</name>
    <name type="common">Western clawed frog</name>
    <name type="synonym">Silurana tropicalis</name>
    <dbReference type="NCBI Taxonomy" id="8364"/>
    <lineage>
        <taxon>Eukaryota</taxon>
        <taxon>Metazoa</taxon>
        <taxon>Chordata</taxon>
        <taxon>Craniata</taxon>
        <taxon>Vertebrata</taxon>
        <taxon>Euteleostomi</taxon>
        <taxon>Amphibia</taxon>
        <taxon>Batrachia</taxon>
        <taxon>Anura</taxon>
        <taxon>Pipoidea</taxon>
        <taxon>Pipidae</taxon>
        <taxon>Xenopodinae</taxon>
        <taxon>Xenopus</taxon>
        <taxon>Silurana</taxon>
    </lineage>
</organism>
<dbReference type="GO" id="GO:0080008">
    <property type="term" value="C:Cul4-RING E3 ubiquitin ligase complex"/>
    <property type="evidence" value="ECO:0000318"/>
    <property type="project" value="GO_Central"/>
</dbReference>
<dbReference type="SUPFAM" id="SSF52540">
    <property type="entry name" value="P-loop containing nucleoside triphosphate hydrolases"/>
    <property type="match status" value="1"/>
</dbReference>
<dbReference type="Bgee" id="ENSXETG00000005358">
    <property type="expression patterns" value="Expressed in testis and 11 other cell types or tissues"/>
</dbReference>
<dbReference type="PANTHER" id="PTHR19860:SF18">
    <property type="entry name" value="DUF4062 DOMAIN-CONTAINING PROTEIN"/>
    <property type="match status" value="1"/>
</dbReference>